<gene>
    <name evidence="2" type="ORF">NESG_01721</name>
</gene>
<feature type="compositionally biased region" description="Basic and acidic residues" evidence="1">
    <location>
        <begin position="152"/>
        <end position="162"/>
    </location>
</feature>
<accession>A0A086J0R9</accession>
<evidence type="ECO:0000313" key="2">
    <source>
        <dbReference type="EMBL" id="KFG25737.1"/>
    </source>
</evidence>
<dbReference type="EMBL" id="AKIJ01000004">
    <property type="protein sequence ID" value="KFG25737.1"/>
    <property type="molecule type" value="Genomic_DNA"/>
</dbReference>
<dbReference type="GeneID" id="77676694"/>
<dbReference type="AlphaFoldDB" id="A0A086J0R9"/>
<evidence type="ECO:0000256" key="1">
    <source>
        <dbReference type="SAM" id="MobiDB-lite"/>
    </source>
</evidence>
<evidence type="ECO:0008006" key="4">
    <source>
        <dbReference type="Google" id="ProtNLM"/>
    </source>
</evidence>
<feature type="region of interest" description="Disordered" evidence="1">
    <location>
        <begin position="137"/>
        <end position="162"/>
    </location>
</feature>
<dbReference type="RefSeq" id="XP_052904292.1">
    <property type="nucleotide sequence ID" value="XM_053049342.1"/>
</dbReference>
<name>A0A086J0R9_NEMA1</name>
<keyword evidence="3" id="KW-1185">Reference proteome</keyword>
<feature type="compositionally biased region" description="Basic and acidic residues" evidence="1">
    <location>
        <begin position="137"/>
        <end position="146"/>
    </location>
</feature>
<comment type="caution">
    <text evidence="2">The sequence shown here is derived from an EMBL/GenBank/DDBJ whole genome shotgun (WGS) entry which is preliminary data.</text>
</comment>
<dbReference type="Proteomes" id="UP000054524">
    <property type="component" value="Unassembled WGS sequence"/>
</dbReference>
<dbReference type="HOGENOM" id="CLU_1378474_0_0_1"/>
<proteinExistence type="predicted"/>
<organism evidence="2 3">
    <name type="scientific">Nematocida ausubeli (strain ATCC PRA-371 / ERTm2)</name>
    <name type="common">Nematode killer fungus</name>
    <dbReference type="NCBI Taxonomy" id="1913371"/>
    <lineage>
        <taxon>Eukaryota</taxon>
        <taxon>Fungi</taxon>
        <taxon>Fungi incertae sedis</taxon>
        <taxon>Microsporidia</taxon>
        <taxon>Nematocida</taxon>
    </lineage>
</organism>
<evidence type="ECO:0000313" key="3">
    <source>
        <dbReference type="Proteomes" id="UP000054524"/>
    </source>
</evidence>
<protein>
    <recommendedName>
        <fullName evidence="4">CID domain-containing protein</fullName>
    </recommendedName>
</protein>
<reference evidence="2 3" key="1">
    <citation type="journal article" date="2014" name="Genome Announc.">
        <title>Genome Sequence of the Microsporidian Species Nematocida sp1 Strain ERTm6 (ATCC PRA-372).</title>
        <authorList>
            <person name="Bakowski M.A."/>
            <person name="Priest M."/>
            <person name="Young S."/>
            <person name="Cuomo C.A."/>
            <person name="Troemel E.R."/>
        </authorList>
    </citation>
    <scope>NUCLEOTIDE SEQUENCE [LARGE SCALE GENOMIC DNA]</scope>
    <source>
        <strain evidence="2 3">ERTm6</strain>
    </source>
</reference>
<sequence>MLLSREYLISSIRTIQPTYDSLSCVIEYILLFINSLDCITDIIIKEAKNSNACTNLFILYLLNELLVKLNATEESRKAHASNIKTVKNTLKEILKIGQKKIDIIKANSTEALKNTAVTLSKKFKEIEELIHSKQESTKAGKVESKEKKKRETTKTAEKVEEKKEEIDETYLDIEYLESLCRKKDVKGVIKYIKELKKTM</sequence>